<dbReference type="GO" id="GO:0050380">
    <property type="term" value="F:undecaprenyl-diphosphatase activity"/>
    <property type="evidence" value="ECO:0007669"/>
    <property type="project" value="UniProtKB-UniRule"/>
</dbReference>
<evidence type="ECO:0000256" key="6">
    <source>
        <dbReference type="ARBA" id="ARBA00022692"/>
    </source>
</evidence>
<comment type="function">
    <text evidence="17">Catalyzes the dephosphorylation of undecaprenyl diphosphate (UPP). Confers resistance to bacitracin.</text>
</comment>
<organism evidence="18">
    <name type="scientific">Bellilinea caldifistulae</name>
    <dbReference type="NCBI Taxonomy" id="360411"/>
    <lineage>
        <taxon>Bacteria</taxon>
        <taxon>Bacillati</taxon>
        <taxon>Chloroflexota</taxon>
        <taxon>Anaerolineae</taxon>
        <taxon>Anaerolineales</taxon>
        <taxon>Anaerolineaceae</taxon>
        <taxon>Bellilinea</taxon>
    </lineage>
</organism>
<feature type="transmembrane region" description="Helical" evidence="17">
    <location>
        <begin position="90"/>
        <end position="108"/>
    </location>
</feature>
<protein>
    <recommendedName>
        <fullName evidence="4 17">Undecaprenyl-diphosphatase</fullName>
        <ecNumber evidence="3 17">3.6.1.27</ecNumber>
    </recommendedName>
    <alternativeName>
        <fullName evidence="15 17">Bacitracin resistance protein</fullName>
    </alternativeName>
    <alternativeName>
        <fullName evidence="14 17">Undecaprenyl pyrophosphate phosphatase</fullName>
    </alternativeName>
</protein>
<evidence type="ECO:0000256" key="11">
    <source>
        <dbReference type="ARBA" id="ARBA00023136"/>
    </source>
</evidence>
<gene>
    <name evidence="17 18" type="primary">uppP</name>
    <name evidence="18" type="ORF">ENT17_04340</name>
</gene>
<evidence type="ECO:0000256" key="16">
    <source>
        <dbReference type="ARBA" id="ARBA00047594"/>
    </source>
</evidence>
<dbReference type="EMBL" id="DSXR01000051">
    <property type="protein sequence ID" value="HGS86827.1"/>
    <property type="molecule type" value="Genomic_DNA"/>
</dbReference>
<feature type="transmembrane region" description="Helical" evidence="17">
    <location>
        <begin position="48"/>
        <end position="70"/>
    </location>
</feature>
<keyword evidence="12 17" id="KW-0046">Antibiotic resistance</keyword>
<dbReference type="Pfam" id="PF02673">
    <property type="entry name" value="BacA"/>
    <property type="match status" value="1"/>
</dbReference>
<keyword evidence="13 17" id="KW-0961">Cell wall biogenesis/degradation</keyword>
<keyword evidence="7 17" id="KW-0378">Hydrolase</keyword>
<feature type="transmembrane region" description="Helical" evidence="17">
    <location>
        <begin position="120"/>
        <end position="139"/>
    </location>
</feature>
<evidence type="ECO:0000256" key="2">
    <source>
        <dbReference type="ARBA" id="ARBA00010621"/>
    </source>
</evidence>
<evidence type="ECO:0000256" key="7">
    <source>
        <dbReference type="ARBA" id="ARBA00022801"/>
    </source>
</evidence>
<dbReference type="NCBIfam" id="TIGR00753">
    <property type="entry name" value="undec_PP_bacA"/>
    <property type="match status" value="1"/>
</dbReference>
<comment type="caution">
    <text evidence="18">The sequence shown here is derived from an EMBL/GenBank/DDBJ whole genome shotgun (WGS) entry which is preliminary data.</text>
</comment>
<evidence type="ECO:0000256" key="8">
    <source>
        <dbReference type="ARBA" id="ARBA00022960"/>
    </source>
</evidence>
<comment type="subcellular location">
    <subcellularLocation>
        <location evidence="1 17">Cell membrane</location>
        <topology evidence="1 17">Multi-pass membrane protein</topology>
    </subcellularLocation>
</comment>
<accession>A0A7C4Q119</accession>
<evidence type="ECO:0000256" key="3">
    <source>
        <dbReference type="ARBA" id="ARBA00012374"/>
    </source>
</evidence>
<dbReference type="EC" id="3.6.1.27" evidence="3 17"/>
<dbReference type="GO" id="GO:0009252">
    <property type="term" value="P:peptidoglycan biosynthetic process"/>
    <property type="evidence" value="ECO:0007669"/>
    <property type="project" value="UniProtKB-KW"/>
</dbReference>
<evidence type="ECO:0000256" key="5">
    <source>
        <dbReference type="ARBA" id="ARBA00022475"/>
    </source>
</evidence>
<comment type="miscellaneous">
    <text evidence="17">Bacitracin is thought to be involved in the inhibition of peptidoglycan synthesis by sequestering undecaprenyl diphosphate, thereby reducing the pool of lipid carrier available.</text>
</comment>
<evidence type="ECO:0000256" key="4">
    <source>
        <dbReference type="ARBA" id="ARBA00021581"/>
    </source>
</evidence>
<comment type="similarity">
    <text evidence="2 17">Belongs to the UppP family.</text>
</comment>
<evidence type="ECO:0000256" key="12">
    <source>
        <dbReference type="ARBA" id="ARBA00023251"/>
    </source>
</evidence>
<comment type="catalytic activity">
    <reaction evidence="16 17">
        <text>di-trans,octa-cis-undecaprenyl diphosphate + H2O = di-trans,octa-cis-undecaprenyl phosphate + phosphate + H(+)</text>
        <dbReference type="Rhea" id="RHEA:28094"/>
        <dbReference type="ChEBI" id="CHEBI:15377"/>
        <dbReference type="ChEBI" id="CHEBI:15378"/>
        <dbReference type="ChEBI" id="CHEBI:43474"/>
        <dbReference type="ChEBI" id="CHEBI:58405"/>
        <dbReference type="ChEBI" id="CHEBI:60392"/>
        <dbReference type="EC" id="3.6.1.27"/>
    </reaction>
</comment>
<dbReference type="GO" id="GO:0008360">
    <property type="term" value="P:regulation of cell shape"/>
    <property type="evidence" value="ECO:0007669"/>
    <property type="project" value="UniProtKB-KW"/>
</dbReference>
<name>A0A7C4Q119_9CHLR</name>
<feature type="transmembrane region" description="Helical" evidence="17">
    <location>
        <begin position="220"/>
        <end position="243"/>
    </location>
</feature>
<keyword evidence="8 17" id="KW-0133">Cell shape</keyword>
<evidence type="ECO:0000256" key="10">
    <source>
        <dbReference type="ARBA" id="ARBA00022989"/>
    </source>
</evidence>
<keyword evidence="10 17" id="KW-1133">Transmembrane helix</keyword>
<sequence length="274" mass="29804">MNFFQAFVLGIIQGITEFLPISSSAHLVLTPFFFGWQIPEEQIFPFDVLVQVGTLVAVIVYFRSDLLTILSDVIQGLMNRQPFTSSSSRLGWLLLLASLPAGIAGILLKDLVEAAFKSPVNVAFFLIGTAGLLWIAESIGKRNRTLASIRWLDAIWIGAGQALALFPGVSRSGATISAGMARHLERPAAARFSFLMSIPIMTAAGLVGLVDLFRLSNWTAFLPVMTTGFFTAAVVGYLAIHWLLGFLARRSLRPFAVYCLSLAVITLIFSYAGL</sequence>
<feature type="transmembrane region" description="Helical" evidence="17">
    <location>
        <begin position="189"/>
        <end position="213"/>
    </location>
</feature>
<dbReference type="InterPro" id="IPR003824">
    <property type="entry name" value="UppP"/>
</dbReference>
<dbReference type="GO" id="GO:0005886">
    <property type="term" value="C:plasma membrane"/>
    <property type="evidence" value="ECO:0007669"/>
    <property type="project" value="UniProtKB-SubCell"/>
</dbReference>
<keyword evidence="11 17" id="KW-0472">Membrane</keyword>
<evidence type="ECO:0000256" key="15">
    <source>
        <dbReference type="ARBA" id="ARBA00032932"/>
    </source>
</evidence>
<keyword evidence="9 17" id="KW-0573">Peptidoglycan synthesis</keyword>
<evidence type="ECO:0000256" key="17">
    <source>
        <dbReference type="HAMAP-Rule" id="MF_01006"/>
    </source>
</evidence>
<keyword evidence="6 17" id="KW-0812">Transmembrane</keyword>
<evidence type="ECO:0000256" key="14">
    <source>
        <dbReference type="ARBA" id="ARBA00032707"/>
    </source>
</evidence>
<keyword evidence="5 17" id="KW-1003">Cell membrane</keyword>
<evidence type="ECO:0000313" key="18">
    <source>
        <dbReference type="EMBL" id="HGS86827.1"/>
    </source>
</evidence>
<dbReference type="PANTHER" id="PTHR30622">
    <property type="entry name" value="UNDECAPRENYL-DIPHOSPHATASE"/>
    <property type="match status" value="1"/>
</dbReference>
<evidence type="ECO:0000256" key="9">
    <source>
        <dbReference type="ARBA" id="ARBA00022984"/>
    </source>
</evidence>
<evidence type="ECO:0000256" key="1">
    <source>
        <dbReference type="ARBA" id="ARBA00004651"/>
    </source>
</evidence>
<proteinExistence type="inferred from homology"/>
<dbReference type="GO" id="GO:0071555">
    <property type="term" value="P:cell wall organization"/>
    <property type="evidence" value="ECO:0007669"/>
    <property type="project" value="UniProtKB-KW"/>
</dbReference>
<reference evidence="18" key="1">
    <citation type="journal article" date="2020" name="mSystems">
        <title>Genome- and Community-Level Interaction Insights into Carbon Utilization and Element Cycling Functions of Hydrothermarchaeota in Hydrothermal Sediment.</title>
        <authorList>
            <person name="Zhou Z."/>
            <person name="Liu Y."/>
            <person name="Xu W."/>
            <person name="Pan J."/>
            <person name="Luo Z.H."/>
            <person name="Li M."/>
        </authorList>
    </citation>
    <scope>NUCLEOTIDE SEQUENCE [LARGE SCALE GENOMIC DNA]</scope>
    <source>
        <strain evidence="18">SpSt-556</strain>
    </source>
</reference>
<dbReference type="HAMAP" id="MF_01006">
    <property type="entry name" value="Undec_diphosphatase"/>
    <property type="match status" value="1"/>
</dbReference>
<dbReference type="PANTHER" id="PTHR30622:SF4">
    <property type="entry name" value="UNDECAPRENYL-DIPHOSPHATASE"/>
    <property type="match status" value="1"/>
</dbReference>
<dbReference type="GO" id="GO:0046677">
    <property type="term" value="P:response to antibiotic"/>
    <property type="evidence" value="ECO:0007669"/>
    <property type="project" value="UniProtKB-UniRule"/>
</dbReference>
<evidence type="ECO:0000256" key="13">
    <source>
        <dbReference type="ARBA" id="ARBA00023316"/>
    </source>
</evidence>
<dbReference type="AlphaFoldDB" id="A0A7C4Q119"/>
<feature type="transmembrane region" description="Helical" evidence="17">
    <location>
        <begin position="255"/>
        <end position="273"/>
    </location>
</feature>